<evidence type="ECO:0000313" key="1">
    <source>
        <dbReference type="EMBL" id="MBX31740.1"/>
    </source>
</evidence>
<proteinExistence type="predicted"/>
<dbReference type="EMBL" id="GGEC01051256">
    <property type="protein sequence ID" value="MBX31740.1"/>
    <property type="molecule type" value="Transcribed_RNA"/>
</dbReference>
<dbReference type="AlphaFoldDB" id="A0A2P2MNG0"/>
<organism evidence="1">
    <name type="scientific">Rhizophora mucronata</name>
    <name type="common">Asiatic mangrove</name>
    <dbReference type="NCBI Taxonomy" id="61149"/>
    <lineage>
        <taxon>Eukaryota</taxon>
        <taxon>Viridiplantae</taxon>
        <taxon>Streptophyta</taxon>
        <taxon>Embryophyta</taxon>
        <taxon>Tracheophyta</taxon>
        <taxon>Spermatophyta</taxon>
        <taxon>Magnoliopsida</taxon>
        <taxon>eudicotyledons</taxon>
        <taxon>Gunneridae</taxon>
        <taxon>Pentapetalae</taxon>
        <taxon>rosids</taxon>
        <taxon>fabids</taxon>
        <taxon>Malpighiales</taxon>
        <taxon>Rhizophoraceae</taxon>
        <taxon>Rhizophora</taxon>
    </lineage>
</organism>
<protein>
    <submittedName>
        <fullName evidence="1">Uncharacterized protein MANES_14G162000</fullName>
    </submittedName>
</protein>
<accession>A0A2P2MNG0</accession>
<reference evidence="1" key="1">
    <citation type="submission" date="2018-02" db="EMBL/GenBank/DDBJ databases">
        <title>Rhizophora mucronata_Transcriptome.</title>
        <authorList>
            <person name="Meera S.P."/>
            <person name="Sreeshan A."/>
            <person name="Augustine A."/>
        </authorList>
    </citation>
    <scope>NUCLEOTIDE SEQUENCE</scope>
    <source>
        <tissue evidence="1">Leaf</tissue>
    </source>
</reference>
<name>A0A2P2MNG0_RHIMU</name>
<sequence length="51" mass="5784">MWQNDGEHTTSRTGSIQPLQFIQLADRGTRAQPAKWLVRPWIKPQSAAATH</sequence>